<sequence>MTGQSPSPDRRARHMSLQFICTGVLAWLVLSAYRGVIIAPPDDAAGLIQSVPAGIAASFYDLVFIASVTAVALALLALLRRNRLARGLVAVLFYVTLAVALAWGFANINLVRVLGEPFTFQWLVYGDFLQNADARNAMSDAFNLRDFSILTGAIVAVLALGFGAARLWHGLGATGHRIALGAVVLGVGIAAVGSGYHVEASALPVNKLQNPVVHFVESALLSPTPVVLTMPADPNDPDVASVEERPPESSTFVAPTPNPVKNVLLYIMESVPAKYVETYGGKYPVTPTIASYAAESIRFSKIYAHAPSTNYTMFSLLASMYNDISYHGMTGSNPYLRLDSLSNMLARNGFRTGFFWSADSRFQRVDEFLLNKGFDAIQDFRGQVCDLPTYRLSTKDWQNADYNNDLCTAGQTVDWINQDSQKPFFAMMFTAMTHYPYQVTFTEQDPAKTGDAKAMELVHYSDDEKFNSYLNALRIGDLALGKVLDDLKRTGRLDSTLVVIMGDHGEAFGEHGTYSHASAIYDENVHIPLIMINRHLFHGETDGKVGGVIDIAPTIFDILGLKMPGQWQGRSLFSRDRPDKTFFFAPWRGVQFGYREGDRKVMFNANTGAIEVYDLAADPGEAKNLYVEGSSDATALLQPIAGWVQSQKRRIARLIDDGAKAPAGCAIDSLVVEAGGTQYLAPPRFEVYVDGQRVTSVDVPGLASRAATGAESVAEMKAAAASTRPFAIDLPAGTSPQAIEIRFVNDLWGTPDNPGDRNLFIRSVKVNNLAVPTARLSADKASHGYTDDSGTTIYENGSLWVSGPFVEGCR</sequence>
<keyword evidence="5" id="KW-1185">Reference proteome</keyword>
<feature type="transmembrane region" description="Helical" evidence="1">
    <location>
        <begin position="147"/>
        <end position="168"/>
    </location>
</feature>
<evidence type="ECO:0000313" key="4">
    <source>
        <dbReference type="EMBL" id="PZF77767.1"/>
    </source>
</evidence>
<dbReference type="Pfam" id="PF00884">
    <property type="entry name" value="Sulfatase"/>
    <property type="match status" value="1"/>
</dbReference>
<comment type="caution">
    <text evidence="4">The sequence shown here is derived from an EMBL/GenBank/DDBJ whole genome shotgun (WGS) entry which is preliminary data.</text>
</comment>
<name>A0A2W2BPX0_9HYPH</name>
<feature type="transmembrane region" description="Helical" evidence="1">
    <location>
        <begin position="180"/>
        <end position="198"/>
    </location>
</feature>
<reference evidence="5" key="1">
    <citation type="submission" date="2018-06" db="EMBL/GenBank/DDBJ databases">
        <title>Aestuariibacter litoralis strain KCTC 52945T.</title>
        <authorList>
            <person name="Li X."/>
            <person name="Salam N."/>
            <person name="Li J.-L."/>
            <person name="Chen Y.-M."/>
            <person name="Yang Z.-W."/>
            <person name="Zhang L.-Y."/>
            <person name="Han M.-X."/>
            <person name="Xiao M."/>
            <person name="Li W.-J."/>
        </authorList>
    </citation>
    <scope>NUCLEOTIDE SEQUENCE [LARGE SCALE GENOMIC DNA]</scope>
    <source>
        <strain evidence="5">KCTC 52945</strain>
    </source>
</reference>
<dbReference type="Gene3D" id="2.60.60.40">
    <property type="match status" value="1"/>
</dbReference>
<dbReference type="InterPro" id="IPR052701">
    <property type="entry name" value="GAG_Ulvan_Degrading_Sulfatases"/>
</dbReference>
<protein>
    <recommendedName>
        <fullName evidence="6">Sulfatase N-terminal domain-containing protein</fullName>
    </recommendedName>
</protein>
<feature type="domain" description="Sulfatase N-terminal" evidence="2">
    <location>
        <begin position="261"/>
        <end position="560"/>
    </location>
</feature>
<proteinExistence type="predicted"/>
<evidence type="ECO:0000259" key="3">
    <source>
        <dbReference type="Pfam" id="PF16841"/>
    </source>
</evidence>
<evidence type="ECO:0000256" key="1">
    <source>
        <dbReference type="SAM" id="Phobius"/>
    </source>
</evidence>
<dbReference type="AlphaFoldDB" id="A0A2W2BPX0"/>
<keyword evidence="1" id="KW-0812">Transmembrane</keyword>
<evidence type="ECO:0000259" key="2">
    <source>
        <dbReference type="Pfam" id="PF00884"/>
    </source>
</evidence>
<dbReference type="EMBL" id="QKVK01000002">
    <property type="protein sequence ID" value="PZF77767.1"/>
    <property type="molecule type" value="Genomic_DNA"/>
</dbReference>
<organism evidence="4 5">
    <name type="scientific">Aestuariivirga litoralis</name>
    <dbReference type="NCBI Taxonomy" id="2650924"/>
    <lineage>
        <taxon>Bacteria</taxon>
        <taxon>Pseudomonadati</taxon>
        <taxon>Pseudomonadota</taxon>
        <taxon>Alphaproteobacteria</taxon>
        <taxon>Hyphomicrobiales</taxon>
        <taxon>Aestuariivirgaceae</taxon>
        <taxon>Aestuariivirga</taxon>
    </lineage>
</organism>
<dbReference type="CDD" id="cd16148">
    <property type="entry name" value="sulfatase_like"/>
    <property type="match status" value="1"/>
</dbReference>
<feature type="transmembrane region" description="Helical" evidence="1">
    <location>
        <begin position="91"/>
        <end position="110"/>
    </location>
</feature>
<gene>
    <name evidence="4" type="ORF">DK847_04875</name>
</gene>
<dbReference type="InterPro" id="IPR017850">
    <property type="entry name" value="Alkaline_phosphatase_core_sf"/>
</dbReference>
<dbReference type="RefSeq" id="WP_111196515.1">
    <property type="nucleotide sequence ID" value="NZ_QKVK01000002.1"/>
</dbReference>
<dbReference type="Proteomes" id="UP000248795">
    <property type="component" value="Unassembled WGS sequence"/>
</dbReference>
<feature type="domain" description="Carbohydrate binding module xylan-binding" evidence="3">
    <location>
        <begin position="670"/>
        <end position="769"/>
    </location>
</feature>
<accession>A0A2W2BPX0</accession>
<dbReference type="PANTHER" id="PTHR43751:SF3">
    <property type="entry name" value="SULFATASE N-TERMINAL DOMAIN-CONTAINING PROTEIN"/>
    <property type="match status" value="1"/>
</dbReference>
<evidence type="ECO:0008006" key="6">
    <source>
        <dbReference type="Google" id="ProtNLM"/>
    </source>
</evidence>
<dbReference type="Pfam" id="PF16841">
    <property type="entry name" value="CBM60"/>
    <property type="match status" value="1"/>
</dbReference>
<dbReference type="InterPro" id="IPR000917">
    <property type="entry name" value="Sulfatase_N"/>
</dbReference>
<dbReference type="PANTHER" id="PTHR43751">
    <property type="entry name" value="SULFATASE"/>
    <property type="match status" value="1"/>
</dbReference>
<evidence type="ECO:0000313" key="5">
    <source>
        <dbReference type="Proteomes" id="UP000248795"/>
    </source>
</evidence>
<keyword evidence="1" id="KW-1133">Transmembrane helix</keyword>
<dbReference type="Gene3D" id="3.40.720.10">
    <property type="entry name" value="Alkaline Phosphatase, subunit A"/>
    <property type="match status" value="1"/>
</dbReference>
<keyword evidence="1" id="KW-0472">Membrane</keyword>
<feature type="transmembrane region" description="Helical" evidence="1">
    <location>
        <begin position="58"/>
        <end position="79"/>
    </location>
</feature>
<dbReference type="InterPro" id="IPR031768">
    <property type="entry name" value="CBM60_xylan-bd"/>
</dbReference>
<dbReference type="SUPFAM" id="SSF53649">
    <property type="entry name" value="Alkaline phosphatase-like"/>
    <property type="match status" value="1"/>
</dbReference>